<dbReference type="EMBL" id="BMNT01000011">
    <property type="protein sequence ID" value="GGK80634.1"/>
    <property type="molecule type" value="Genomic_DNA"/>
</dbReference>
<protein>
    <submittedName>
        <fullName evidence="1">Uncharacterized protein</fullName>
    </submittedName>
</protein>
<evidence type="ECO:0000313" key="1">
    <source>
        <dbReference type="EMBL" id="GGK80634.1"/>
    </source>
</evidence>
<proteinExistence type="predicted"/>
<accession>A0A917R0W6</accession>
<keyword evidence="2" id="KW-1185">Reference proteome</keyword>
<gene>
    <name evidence="1" type="ORF">GCM10007964_24100</name>
</gene>
<organism evidence="1 2">
    <name type="scientific">Sphaerisporangium melleum</name>
    <dbReference type="NCBI Taxonomy" id="321316"/>
    <lineage>
        <taxon>Bacteria</taxon>
        <taxon>Bacillati</taxon>
        <taxon>Actinomycetota</taxon>
        <taxon>Actinomycetes</taxon>
        <taxon>Streptosporangiales</taxon>
        <taxon>Streptosporangiaceae</taxon>
        <taxon>Sphaerisporangium</taxon>
    </lineage>
</organism>
<name>A0A917R0W6_9ACTN</name>
<reference evidence="1" key="1">
    <citation type="journal article" date="2014" name="Int. J. Syst. Evol. Microbiol.">
        <title>Complete genome sequence of Corynebacterium casei LMG S-19264T (=DSM 44701T), isolated from a smear-ripened cheese.</title>
        <authorList>
            <consortium name="US DOE Joint Genome Institute (JGI-PGF)"/>
            <person name="Walter F."/>
            <person name="Albersmeier A."/>
            <person name="Kalinowski J."/>
            <person name="Ruckert C."/>
        </authorList>
    </citation>
    <scope>NUCLEOTIDE SEQUENCE</scope>
    <source>
        <strain evidence="1">JCM 13064</strain>
    </source>
</reference>
<sequence length="360" mass="39764">MRDRGTDPQVSYPGADKPWPGICQTCKRETRSSYSSVITRGQGACFYCGQRKSSAKAAEKRRVRPEAAVTVIRAAGVEPLEDFPGTQVTWRCRCNTCGKEIDVWYSSVAYAGNGACYYCSGTMRLTDEEAHAEMLSLGLQPLVTYPGSNVAWRSRCQRCKKIVEPTLCNARKTVYKCRFCARVATDPETALEIMEDAGLTPLVPVPLSVKLPWPARHITCGKRVAPTLDKVTQRKRAPCRHCAKYGFQPNRPGYLYLLVNNALGAGKIGICNEGTNRISDHERYGWSLVARQLLPGHLAVEAEGRVLDRWALLDLPLGAGRHDMPQGGWTETVALVDRDLGHLREDYSWALEAVACAGSV</sequence>
<comment type="caution">
    <text evidence="1">The sequence shown here is derived from an EMBL/GenBank/DDBJ whole genome shotgun (WGS) entry which is preliminary data.</text>
</comment>
<evidence type="ECO:0000313" key="2">
    <source>
        <dbReference type="Proteomes" id="UP000645217"/>
    </source>
</evidence>
<reference evidence="1" key="2">
    <citation type="submission" date="2020-09" db="EMBL/GenBank/DDBJ databases">
        <authorList>
            <person name="Sun Q."/>
            <person name="Ohkuma M."/>
        </authorList>
    </citation>
    <scope>NUCLEOTIDE SEQUENCE</scope>
    <source>
        <strain evidence="1">JCM 13064</strain>
    </source>
</reference>
<dbReference type="AlphaFoldDB" id="A0A917R0W6"/>
<dbReference type="Proteomes" id="UP000645217">
    <property type="component" value="Unassembled WGS sequence"/>
</dbReference>